<keyword evidence="3 4" id="KW-0418">Kinase</keyword>
<name>A0A4P9WEF9_9FUNG</name>
<keyword evidence="2" id="KW-0547">Nucleotide-binding</keyword>
<dbReference type="SUPFAM" id="SSF52540">
    <property type="entry name" value="P-loop containing nucleoside triphosphate hydrolases"/>
    <property type="match status" value="7"/>
</dbReference>
<dbReference type="PRINTS" id="PR00094">
    <property type="entry name" value="ADENYLTKNASE"/>
</dbReference>
<evidence type="ECO:0000256" key="3">
    <source>
        <dbReference type="ARBA" id="ARBA00022777"/>
    </source>
</evidence>
<reference evidence="5" key="1">
    <citation type="journal article" date="2018" name="Nat. Microbiol.">
        <title>Leveraging single-cell genomics to expand the fungal tree of life.</title>
        <authorList>
            <person name="Ahrendt S.R."/>
            <person name="Quandt C.A."/>
            <person name="Ciobanu D."/>
            <person name="Clum A."/>
            <person name="Salamov A."/>
            <person name="Andreopoulos B."/>
            <person name="Cheng J.F."/>
            <person name="Woyke T."/>
            <person name="Pelin A."/>
            <person name="Henrissat B."/>
            <person name="Reynolds N.K."/>
            <person name="Benny G.L."/>
            <person name="Smith M.E."/>
            <person name="James T.Y."/>
            <person name="Grigoriev I.V."/>
        </authorList>
    </citation>
    <scope>NUCLEOTIDE SEQUENCE [LARGE SCALE GENOMIC DNA]</scope>
</reference>
<dbReference type="OrthoDB" id="442176at2759"/>
<dbReference type="Gene3D" id="3.40.50.300">
    <property type="entry name" value="P-loop containing nucleotide triphosphate hydrolases"/>
    <property type="match status" value="7"/>
</dbReference>
<evidence type="ECO:0000256" key="2">
    <source>
        <dbReference type="ARBA" id="ARBA00022741"/>
    </source>
</evidence>
<dbReference type="GO" id="GO:0005524">
    <property type="term" value="F:ATP binding"/>
    <property type="evidence" value="ECO:0007669"/>
    <property type="project" value="InterPro"/>
</dbReference>
<dbReference type="GO" id="GO:0006139">
    <property type="term" value="P:nucleobase-containing compound metabolic process"/>
    <property type="evidence" value="ECO:0007669"/>
    <property type="project" value="InterPro"/>
</dbReference>
<gene>
    <name evidence="4" type="ORF">BDK51DRAFT_51217</name>
</gene>
<dbReference type="InterPro" id="IPR000850">
    <property type="entry name" value="Adenylat/UMP-CMP_kin"/>
</dbReference>
<organism evidence="4 5">
    <name type="scientific">Blyttiomyces helicus</name>
    <dbReference type="NCBI Taxonomy" id="388810"/>
    <lineage>
        <taxon>Eukaryota</taxon>
        <taxon>Fungi</taxon>
        <taxon>Fungi incertae sedis</taxon>
        <taxon>Chytridiomycota</taxon>
        <taxon>Chytridiomycota incertae sedis</taxon>
        <taxon>Chytridiomycetes</taxon>
        <taxon>Chytridiomycetes incertae sedis</taxon>
        <taxon>Blyttiomyces</taxon>
    </lineage>
</organism>
<dbReference type="InterPro" id="IPR027417">
    <property type="entry name" value="P-loop_NTPase"/>
</dbReference>
<dbReference type="CDD" id="cd01428">
    <property type="entry name" value="ADK"/>
    <property type="match status" value="6"/>
</dbReference>
<dbReference type="GO" id="GO:0019205">
    <property type="term" value="F:nucleobase-containing compound kinase activity"/>
    <property type="evidence" value="ECO:0007669"/>
    <property type="project" value="InterPro"/>
</dbReference>
<proteinExistence type="inferred from homology"/>
<dbReference type="Proteomes" id="UP000269721">
    <property type="component" value="Unassembled WGS sequence"/>
</dbReference>
<evidence type="ECO:0000313" key="5">
    <source>
        <dbReference type="Proteomes" id="UP000269721"/>
    </source>
</evidence>
<dbReference type="HAMAP" id="MF_00235">
    <property type="entry name" value="Adenylate_kinase_Adk"/>
    <property type="match status" value="6"/>
</dbReference>
<sequence>MEKRLIKRGETSGRADDNIETIKKRFRTFVDTSMPVIDSYLMQNKCVKISSEPPADEVYDEVRKHFVTELPKSYKNIVFVLGKGTQCTRLAKEFNYSHLSAGDLLRAEVATGSELGQQLDVMMKEGKIVPMEVTLRLLRRAMDECSDGEGFLIDGFPRQLDQAVAFEEQIAKCKFVLYFECTEGLLEKRLLKRGETSGRADDNIETIKKRFRTFIDTSMPVIDSFMGQNKCIKVRTVDGVGVYSGLGLPGNDLTDRFRMRAVQISSEPPVEEVYAEVRQHFVAPVPASYKNIVFVLGKGTQCVRLAKEYNYSHLSAGDLLREEVATGSELGQQLDAMMKEGKIVPMEVTLRLLRKAMEAAPADAQGFLIDGFPRQLDQAVAFEEQIAKCKFVLFFECTEALLEKRLLKRGETSGRADDNIATIKKRFQTFIDTSMPVIDAYIKQGKCIKISSEPPVEEVYAQVKTHFEPQLPKSYKNIVFVLGGPGSAHIGRSSSPGKGTQCVRLAKEFNYTHLSAGDLLREEVATGSDLGKQLDAMMKEGKIVPMEITLRLLKKVMDGSNAANGFLIDGFPRQLDQAVAFEQQIAKCKFVLFFECTEALMEKRLIKRGETSGRADDNIETIKKRFRTFVDTSMPVIESYLTQKKCIKATLAPDSAIFVGPSALIFHVLQLSILIILLLKTGGPGSGKGTQCTRLAKDFNYTHLSAGDLLRAEVATGTDLGKELDAMMKEGKIVPMAMEASDDAEGFLIDGFPRQLDQAVAFEDQVMLAYERSPIREPQELLEKRLLKRGETSGRADDNIETIKKRFRTFIDTSMPVIDSFMEQEKCIKISSEPPVEEVYAEVRKHFVPALPKSYKNIVFVLGGPGSGKGTQCVRLAKDYNYTHLSAGDLLRAEVATGSDLGKQLDAMMKEGKIVPMVSLLIQSIQTSAVSPEEETTLRLLRTAMENSADAEGFLIDGFPRQLDQAIAFEEQVRLFHDCGNIGAPDSFEFGPVDFIRSLPIAHQPFLIHTRLPPVSITQYQIAKCKFVLYFECTEELLESRLLKRGETSGRADDNIETIKKRFRTFIDTSMPVIEAYMEKGKCVKISSEAPIEEVYAQVRQQFDIPNSYRNIVFVLGKGTQCARLAKEFNYTHLSAGDLLREEVATGSDLGKELDAMMKEGKIVPAEVTLRLLQKAMEAGREAEGFLIDGFPRQMDQATAFENQIGKCKFVLFFDCTEALLEKRLIKRGETSGRADDNIETIKKRFRTFVDTSMPVVEAFDAQKKCIKISSEPPVEEVYKQVRSYFI</sequence>
<accession>A0A4P9WEF9</accession>
<dbReference type="PROSITE" id="PS00113">
    <property type="entry name" value="ADENYLATE_KINASE"/>
    <property type="match status" value="6"/>
</dbReference>
<evidence type="ECO:0000313" key="4">
    <source>
        <dbReference type="EMBL" id="RKO91109.1"/>
    </source>
</evidence>
<keyword evidence="5" id="KW-1185">Reference proteome</keyword>
<dbReference type="Pfam" id="PF00406">
    <property type="entry name" value="ADK"/>
    <property type="match status" value="7"/>
</dbReference>
<dbReference type="EMBL" id="KZ995226">
    <property type="protein sequence ID" value="RKO91109.1"/>
    <property type="molecule type" value="Genomic_DNA"/>
</dbReference>
<evidence type="ECO:0000256" key="1">
    <source>
        <dbReference type="ARBA" id="ARBA00022679"/>
    </source>
</evidence>
<dbReference type="InterPro" id="IPR033690">
    <property type="entry name" value="Adenylat_kinase_CS"/>
</dbReference>
<keyword evidence="1" id="KW-0808">Transferase</keyword>
<dbReference type="PANTHER" id="PTHR23359">
    <property type="entry name" value="NUCLEOTIDE KINASE"/>
    <property type="match status" value="1"/>
</dbReference>
<protein>
    <submittedName>
        <fullName evidence="4">Adenylate kinase-domain-containing protein</fullName>
    </submittedName>
</protein>